<keyword evidence="1" id="KW-0812">Transmembrane</keyword>
<dbReference type="Proteomes" id="UP000054526">
    <property type="component" value="Unassembled WGS sequence"/>
</dbReference>
<reference evidence="2 3" key="1">
    <citation type="submission" date="2014-12" db="EMBL/GenBank/DDBJ databases">
        <title>Draft genome sequence of Cohnella kolymensis strain B-2846.</title>
        <authorList>
            <person name="Karlyshev A.V."/>
            <person name="Kudryashova E.B."/>
        </authorList>
    </citation>
    <scope>NUCLEOTIDE SEQUENCE [LARGE SCALE GENOMIC DNA]</scope>
    <source>
        <strain evidence="2 3">VKM B-2846</strain>
    </source>
</reference>
<comment type="caution">
    <text evidence="2">The sequence shown here is derived from an EMBL/GenBank/DDBJ whole genome shotgun (WGS) entry which is preliminary data.</text>
</comment>
<dbReference type="EMBL" id="JXAL01000012">
    <property type="protein sequence ID" value="KIL36308.1"/>
    <property type="molecule type" value="Genomic_DNA"/>
</dbReference>
<keyword evidence="1" id="KW-0472">Membrane</keyword>
<sequence>MQRRTVGMLFICIAAFLYGVRYITAAIFGSNVSSWDSSLFKAMLNYIGNGPLILSVLSLIAGILYLIVAEFGESLKGSFEQIKRNWNEFDE</sequence>
<accession>A0ABR5A6B7</accession>
<keyword evidence="1" id="KW-1133">Transmembrane helix</keyword>
<evidence type="ECO:0000256" key="1">
    <source>
        <dbReference type="SAM" id="Phobius"/>
    </source>
</evidence>
<organism evidence="2 3">
    <name type="scientific">Cohnella kolymensis</name>
    <dbReference type="NCBI Taxonomy" id="1590652"/>
    <lineage>
        <taxon>Bacteria</taxon>
        <taxon>Bacillati</taxon>
        <taxon>Bacillota</taxon>
        <taxon>Bacilli</taxon>
        <taxon>Bacillales</taxon>
        <taxon>Paenibacillaceae</taxon>
        <taxon>Cohnella</taxon>
    </lineage>
</organism>
<name>A0ABR5A6B7_9BACL</name>
<dbReference type="RefSeq" id="WP_041062023.1">
    <property type="nucleotide sequence ID" value="NZ_JXAL01000012.1"/>
</dbReference>
<evidence type="ECO:0000313" key="2">
    <source>
        <dbReference type="EMBL" id="KIL36308.1"/>
    </source>
</evidence>
<evidence type="ECO:0000313" key="3">
    <source>
        <dbReference type="Proteomes" id="UP000054526"/>
    </source>
</evidence>
<protein>
    <submittedName>
        <fullName evidence="2">Uncharacterized protein</fullName>
    </submittedName>
</protein>
<proteinExistence type="predicted"/>
<feature type="transmembrane region" description="Helical" evidence="1">
    <location>
        <begin position="49"/>
        <end position="68"/>
    </location>
</feature>
<gene>
    <name evidence="2" type="ORF">SD71_08545</name>
</gene>
<keyword evidence="3" id="KW-1185">Reference proteome</keyword>